<dbReference type="CDD" id="cd13399">
    <property type="entry name" value="Slt35-like"/>
    <property type="match status" value="1"/>
</dbReference>
<dbReference type="RefSeq" id="WP_209737340.1">
    <property type="nucleotide sequence ID" value="NZ_CP072611.1"/>
</dbReference>
<organism evidence="3 4">
    <name type="scientific">Aureimonas populi</name>
    <dbReference type="NCBI Taxonomy" id="1701758"/>
    <lineage>
        <taxon>Bacteria</taxon>
        <taxon>Pseudomonadati</taxon>
        <taxon>Pseudomonadota</taxon>
        <taxon>Alphaproteobacteria</taxon>
        <taxon>Hyphomicrobiales</taxon>
        <taxon>Aurantimonadaceae</taxon>
        <taxon>Aureimonas</taxon>
    </lineage>
</organism>
<dbReference type="Gene3D" id="1.10.8.350">
    <property type="entry name" value="Bacterial muramidase"/>
    <property type="match status" value="1"/>
</dbReference>
<evidence type="ECO:0000256" key="1">
    <source>
        <dbReference type="SAM" id="SignalP"/>
    </source>
</evidence>
<dbReference type="PANTHER" id="PTHR30163">
    <property type="entry name" value="MEMBRANE-BOUND LYTIC MUREIN TRANSGLYCOSYLASE B"/>
    <property type="match status" value="1"/>
</dbReference>
<reference evidence="4" key="1">
    <citation type="journal article" date="2019" name="Int. J. Syst. Evol. Microbiol.">
        <title>The Global Catalogue of Microorganisms (GCM) 10K type strain sequencing project: providing services to taxonomists for standard genome sequencing and annotation.</title>
        <authorList>
            <consortium name="The Broad Institute Genomics Platform"/>
            <consortium name="The Broad Institute Genome Sequencing Center for Infectious Disease"/>
            <person name="Wu L."/>
            <person name="Ma J."/>
        </authorList>
    </citation>
    <scope>NUCLEOTIDE SEQUENCE [LARGE SCALE GENOMIC DNA]</scope>
    <source>
        <strain evidence="4">ZS-35-S2</strain>
    </source>
</reference>
<accession>A0ABW5CSC6</accession>
<evidence type="ECO:0000313" key="3">
    <source>
        <dbReference type="EMBL" id="MFD2238892.1"/>
    </source>
</evidence>
<dbReference type="PROSITE" id="PS51257">
    <property type="entry name" value="PROKAR_LIPOPROTEIN"/>
    <property type="match status" value="1"/>
</dbReference>
<dbReference type="EMBL" id="JBHUIJ010000022">
    <property type="protein sequence ID" value="MFD2238892.1"/>
    <property type="molecule type" value="Genomic_DNA"/>
</dbReference>
<protein>
    <submittedName>
        <fullName evidence="3">Lytic transglycosylase domain-containing protein</fullName>
    </submittedName>
</protein>
<evidence type="ECO:0000259" key="2">
    <source>
        <dbReference type="Pfam" id="PF13406"/>
    </source>
</evidence>
<feature type="chain" id="PRO_5046361964" evidence="1">
    <location>
        <begin position="27"/>
        <end position="273"/>
    </location>
</feature>
<dbReference type="Pfam" id="PF13406">
    <property type="entry name" value="SLT_2"/>
    <property type="match status" value="1"/>
</dbReference>
<evidence type="ECO:0000313" key="4">
    <source>
        <dbReference type="Proteomes" id="UP001597371"/>
    </source>
</evidence>
<dbReference type="NCBIfam" id="TIGR02283">
    <property type="entry name" value="MltB_2"/>
    <property type="match status" value="1"/>
</dbReference>
<keyword evidence="4" id="KW-1185">Reference proteome</keyword>
<dbReference type="InterPro" id="IPR043426">
    <property type="entry name" value="MltB-like"/>
</dbReference>
<dbReference type="PANTHER" id="PTHR30163:SF8">
    <property type="entry name" value="LYTIC MUREIN TRANSGLYCOSYLASE"/>
    <property type="match status" value="1"/>
</dbReference>
<dbReference type="Gene3D" id="1.10.530.10">
    <property type="match status" value="1"/>
</dbReference>
<comment type="caution">
    <text evidence="3">The sequence shown here is derived from an EMBL/GenBank/DDBJ whole genome shotgun (WGS) entry which is preliminary data.</text>
</comment>
<dbReference type="InterPro" id="IPR031304">
    <property type="entry name" value="SLT_2"/>
</dbReference>
<dbReference type="SUPFAM" id="SSF53955">
    <property type="entry name" value="Lysozyme-like"/>
    <property type="match status" value="1"/>
</dbReference>
<gene>
    <name evidence="3" type="ORF">ACFSKQ_15665</name>
</gene>
<name>A0ABW5CSC6_9HYPH</name>
<keyword evidence="1" id="KW-0732">Signal</keyword>
<proteinExistence type="predicted"/>
<feature type="domain" description="Transglycosylase SLT" evidence="2">
    <location>
        <begin position="36"/>
        <end position="241"/>
    </location>
</feature>
<dbReference type="InterPro" id="IPR011970">
    <property type="entry name" value="MltB_2"/>
</dbReference>
<dbReference type="InterPro" id="IPR023346">
    <property type="entry name" value="Lysozyme-like_dom_sf"/>
</dbReference>
<sequence length="273" mass="29991">MQMIARLGRGALVAGALLFGAVPALAQSCGDTASGFGPWLEGFKGTAASAGISQNTINTALGGVTYNSEVIRLDRNQRSFRLSLDEFMERRAPASFVQRGKRIMAENRQILDRVESQYGVPREILVAIWGMETGFGANSGNMNIFRSLATLAYDCRRSDFFTNELFAALQIVDRGDKRAQDMVGAWAGEIGQTQFLASNYLRYAVDGDGDGRRDLIRSRADVLASTANFLRQHGWQPGAGYMEGQPNFARLRDWNRAGVYQQALALFASRLAQ</sequence>
<dbReference type="Proteomes" id="UP001597371">
    <property type="component" value="Unassembled WGS sequence"/>
</dbReference>
<feature type="signal peptide" evidence="1">
    <location>
        <begin position="1"/>
        <end position="26"/>
    </location>
</feature>